<keyword evidence="4" id="KW-1185">Reference proteome</keyword>
<feature type="transmembrane region" description="Helical" evidence="1">
    <location>
        <begin position="6"/>
        <end position="24"/>
    </location>
</feature>
<dbReference type="PANTHER" id="PTHR40572">
    <property type="entry name" value="PROTEIN BAX"/>
    <property type="match status" value="1"/>
</dbReference>
<dbReference type="InterPro" id="IPR002901">
    <property type="entry name" value="MGlyc_endo_b_GlcNAc-like_dom"/>
</dbReference>
<dbReference type="Proteomes" id="UP000615755">
    <property type="component" value="Unassembled WGS sequence"/>
</dbReference>
<name>A0ABR9E9S8_9GAMM</name>
<protein>
    <submittedName>
        <fullName evidence="3">Bax protein</fullName>
    </submittedName>
</protein>
<keyword evidence="1" id="KW-1133">Transmembrane helix</keyword>
<evidence type="ECO:0000259" key="2">
    <source>
        <dbReference type="Pfam" id="PF01832"/>
    </source>
</evidence>
<keyword evidence="1" id="KW-0812">Transmembrane</keyword>
<reference evidence="3 4" key="1">
    <citation type="submission" date="2015-03" db="EMBL/GenBank/DDBJ databases">
        <title>Genome sequence of Pseudoalteromonas aurantia.</title>
        <authorList>
            <person name="Xie B.-B."/>
            <person name="Rong J.-C."/>
            <person name="Qin Q.-L."/>
            <person name="Zhang Y.-Z."/>
        </authorList>
    </citation>
    <scope>NUCLEOTIDE SEQUENCE [LARGE SCALE GENOMIC DNA]</scope>
    <source>
        <strain evidence="3 4">208</strain>
    </source>
</reference>
<evidence type="ECO:0000313" key="3">
    <source>
        <dbReference type="EMBL" id="MBE0367735.1"/>
    </source>
</evidence>
<dbReference type="EMBL" id="AQGV01000012">
    <property type="protein sequence ID" value="MBE0367735.1"/>
    <property type="molecule type" value="Genomic_DNA"/>
</dbReference>
<proteinExistence type="predicted"/>
<comment type="caution">
    <text evidence="3">The sequence shown here is derived from an EMBL/GenBank/DDBJ whole genome shotgun (WGS) entry which is preliminary data.</text>
</comment>
<accession>A0ABR9E9S8</accession>
<dbReference type="Gene3D" id="1.10.530.10">
    <property type="match status" value="1"/>
</dbReference>
<dbReference type="PANTHER" id="PTHR40572:SF1">
    <property type="entry name" value="PROTEIN BAX"/>
    <property type="match status" value="1"/>
</dbReference>
<keyword evidence="1" id="KW-0472">Membrane</keyword>
<dbReference type="Pfam" id="PF01832">
    <property type="entry name" value="Glucosaminidase"/>
    <property type="match status" value="1"/>
</dbReference>
<organism evidence="3 4">
    <name type="scientific">Pseudoalteromonas aurantia 208</name>
    <dbReference type="NCBI Taxonomy" id="1314867"/>
    <lineage>
        <taxon>Bacteria</taxon>
        <taxon>Pseudomonadati</taxon>
        <taxon>Pseudomonadota</taxon>
        <taxon>Gammaproteobacteria</taxon>
        <taxon>Alteromonadales</taxon>
        <taxon>Pseudoalteromonadaceae</taxon>
        <taxon>Pseudoalteromonas</taxon>
    </lineage>
</organism>
<evidence type="ECO:0000256" key="1">
    <source>
        <dbReference type="SAM" id="Phobius"/>
    </source>
</evidence>
<feature type="domain" description="Mannosyl-glycoprotein endo-beta-N-acetylglucosamidase-like" evidence="2">
    <location>
        <begin position="138"/>
        <end position="267"/>
    </location>
</feature>
<dbReference type="InterPro" id="IPR053195">
    <property type="entry name" value="Bax-like"/>
</dbReference>
<sequence>MQVNVVRVVIFIVSLWGLAYPFLYKPAPIIKPSETTPVVIETPPIVAEKPLHTVRLPKFSQIKEVGQKKQQFFDFIKPHIIAENKAIQQQRASIEIALMMLQFDEVLTGAQTDKLNKIYDYYRLEGERYTEESLKVALSHVDVIPKELALMQAANESAWGTSRFARIGLNFFGQWCYKKGCGMVPRRRDNEAEHEVAAFQSVRAAVKSYFRNINTHEAYQGLRVKRSELRSNKQPVEATALTAGLISYSERGEAYVNELNDMIRHNKAYFDEE</sequence>
<evidence type="ECO:0000313" key="4">
    <source>
        <dbReference type="Proteomes" id="UP000615755"/>
    </source>
</evidence>
<gene>
    <name evidence="3" type="primary">bax</name>
    <name evidence="3" type="ORF">PAUR_a1158</name>
</gene>
<dbReference type="RefSeq" id="WP_192507120.1">
    <property type="nucleotide sequence ID" value="NZ_AQGV01000012.1"/>
</dbReference>